<dbReference type="GO" id="GO:0003735">
    <property type="term" value="F:structural constituent of ribosome"/>
    <property type="evidence" value="ECO:0007669"/>
    <property type="project" value="InterPro"/>
</dbReference>
<evidence type="ECO:0000256" key="2">
    <source>
        <dbReference type="ARBA" id="ARBA00022980"/>
    </source>
</evidence>
<comment type="function">
    <text evidence="5">Binds 23S rRNA and is also seen to make contacts with the A and possibly P site tRNAs.</text>
</comment>
<dbReference type="InterPro" id="IPR016180">
    <property type="entry name" value="Ribosomal_uL16_dom"/>
</dbReference>
<sequence>MLSPKKMKHRKWHKVAGTSGRVASRNQKISFGSAGMKAMTSGWVNAREIEAVRRVLVRFTRKGGRIWARIFPYKPITAKGGEVGMGKGKGVVDHYVASVLPGMVLFEMDGITMDKMKEAMKLGGHKLSVRTKFVTK</sequence>
<dbReference type="InterPro" id="IPR036920">
    <property type="entry name" value="Ribosomal_uL16_sf"/>
</dbReference>
<dbReference type="Pfam" id="PF00252">
    <property type="entry name" value="Ribosomal_L16"/>
    <property type="match status" value="1"/>
</dbReference>
<evidence type="ECO:0000256" key="5">
    <source>
        <dbReference type="RuleBase" id="RU004414"/>
    </source>
</evidence>
<dbReference type="GO" id="GO:0006412">
    <property type="term" value="P:translation"/>
    <property type="evidence" value="ECO:0007669"/>
    <property type="project" value="InterPro"/>
</dbReference>
<name>A0A1J4U134_9BACT</name>
<dbReference type="EMBL" id="MNVB01000058">
    <property type="protein sequence ID" value="OIO16557.1"/>
    <property type="molecule type" value="Genomic_DNA"/>
</dbReference>
<accession>A0A1J4U134</accession>
<reference evidence="6 7" key="1">
    <citation type="journal article" date="2016" name="Environ. Microbiol.">
        <title>Genomic resolution of a cold subsurface aquifer community provides metabolic insights for novel microbes adapted to high CO concentrations.</title>
        <authorList>
            <person name="Probst A.J."/>
            <person name="Castelle C.J."/>
            <person name="Singh A."/>
            <person name="Brown C.T."/>
            <person name="Anantharaman K."/>
            <person name="Sharon I."/>
            <person name="Hug L.A."/>
            <person name="Burstein D."/>
            <person name="Emerson J.B."/>
            <person name="Thomas B.C."/>
            <person name="Banfield J.F."/>
        </authorList>
    </citation>
    <scope>NUCLEOTIDE SEQUENCE [LARGE SCALE GENOMIC DNA]</scope>
    <source>
        <strain evidence="6">CG1_02_38_13</strain>
    </source>
</reference>
<keyword evidence="5" id="KW-0820">tRNA-binding</keyword>
<dbReference type="PRINTS" id="PR00060">
    <property type="entry name" value="RIBOSOMALL16"/>
</dbReference>
<comment type="subunit">
    <text evidence="5">Part of the 50S ribosomal subunit.</text>
</comment>
<protein>
    <recommendedName>
        <fullName evidence="5">50S ribosomal protein L16</fullName>
    </recommendedName>
</protein>
<dbReference type="Gene3D" id="3.90.1170.10">
    <property type="entry name" value="Ribosomal protein L10e/L16"/>
    <property type="match status" value="1"/>
</dbReference>
<evidence type="ECO:0000256" key="1">
    <source>
        <dbReference type="ARBA" id="ARBA00008931"/>
    </source>
</evidence>
<dbReference type="CDD" id="cd01433">
    <property type="entry name" value="Ribosomal_L16_L10e"/>
    <property type="match status" value="1"/>
</dbReference>
<dbReference type="GO" id="GO:0000049">
    <property type="term" value="F:tRNA binding"/>
    <property type="evidence" value="ECO:0007669"/>
    <property type="project" value="UniProtKB-KW"/>
</dbReference>
<comment type="similarity">
    <text evidence="1 4">Belongs to the universal ribosomal protein uL16 family.</text>
</comment>
<keyword evidence="3 4" id="KW-0687">Ribonucleoprotein</keyword>
<dbReference type="SUPFAM" id="SSF54686">
    <property type="entry name" value="Ribosomal protein L16p/L10e"/>
    <property type="match status" value="1"/>
</dbReference>
<dbReference type="NCBIfam" id="TIGR01164">
    <property type="entry name" value="rplP_bact"/>
    <property type="match status" value="1"/>
</dbReference>
<organism evidence="6 7">
    <name type="scientific">Candidatus Kuenenbacteria bacterium CG1_02_38_13</name>
    <dbReference type="NCBI Taxonomy" id="1805235"/>
    <lineage>
        <taxon>Bacteria</taxon>
        <taxon>Candidatus Kueneniibacteriota</taxon>
    </lineage>
</organism>
<dbReference type="InterPro" id="IPR047873">
    <property type="entry name" value="Ribosomal_uL16"/>
</dbReference>
<gene>
    <name evidence="6" type="ORF">AUJ29_02630</name>
</gene>
<dbReference type="Proteomes" id="UP000182465">
    <property type="component" value="Unassembled WGS sequence"/>
</dbReference>
<dbReference type="GO" id="GO:0019843">
    <property type="term" value="F:rRNA binding"/>
    <property type="evidence" value="ECO:0007669"/>
    <property type="project" value="UniProtKB-KW"/>
</dbReference>
<keyword evidence="5" id="KW-0699">rRNA-binding</keyword>
<keyword evidence="2 4" id="KW-0689">Ribosomal protein</keyword>
<evidence type="ECO:0000313" key="7">
    <source>
        <dbReference type="Proteomes" id="UP000182465"/>
    </source>
</evidence>
<keyword evidence="5" id="KW-0694">RNA-binding</keyword>
<dbReference type="GO" id="GO:1990904">
    <property type="term" value="C:ribonucleoprotein complex"/>
    <property type="evidence" value="ECO:0007669"/>
    <property type="project" value="UniProtKB-KW"/>
</dbReference>
<dbReference type="GO" id="GO:0005840">
    <property type="term" value="C:ribosome"/>
    <property type="evidence" value="ECO:0007669"/>
    <property type="project" value="UniProtKB-KW"/>
</dbReference>
<proteinExistence type="inferred from homology"/>
<evidence type="ECO:0000256" key="3">
    <source>
        <dbReference type="ARBA" id="ARBA00023274"/>
    </source>
</evidence>
<comment type="caution">
    <text evidence="6">The sequence shown here is derived from an EMBL/GenBank/DDBJ whole genome shotgun (WGS) entry which is preliminary data.</text>
</comment>
<dbReference type="PANTHER" id="PTHR12220:SF13">
    <property type="entry name" value="LARGE RIBOSOMAL SUBUNIT PROTEIN UL16M"/>
    <property type="match status" value="1"/>
</dbReference>
<evidence type="ECO:0000313" key="6">
    <source>
        <dbReference type="EMBL" id="OIO16557.1"/>
    </source>
</evidence>
<dbReference type="PANTHER" id="PTHR12220">
    <property type="entry name" value="50S/60S RIBOSOMAL PROTEIN L16"/>
    <property type="match status" value="1"/>
</dbReference>
<evidence type="ECO:0000256" key="4">
    <source>
        <dbReference type="RuleBase" id="RU004413"/>
    </source>
</evidence>
<dbReference type="InterPro" id="IPR000114">
    <property type="entry name" value="Ribosomal_uL16_bact-type"/>
</dbReference>
<dbReference type="AlphaFoldDB" id="A0A1J4U134"/>